<keyword evidence="5 7" id="KW-1133">Transmembrane helix</keyword>
<dbReference type="Gene3D" id="1.10.8.540">
    <property type="entry name" value="FHIPEP family, domain 3"/>
    <property type="match status" value="1"/>
</dbReference>
<comment type="caution">
    <text evidence="7">Lacks conserved residue(s) required for the propagation of feature annotation.</text>
</comment>
<keyword evidence="8" id="KW-0282">Flagellum</keyword>
<keyword evidence="7" id="KW-0813">Transport</keyword>
<comment type="caution">
    <text evidence="8">The sequence shown here is derived from an EMBL/GenBank/DDBJ whole genome shotgun (WGS) entry which is preliminary data.</text>
</comment>
<dbReference type="InterPro" id="IPR042194">
    <property type="entry name" value="FHIPEP_1"/>
</dbReference>
<dbReference type="NCBIfam" id="TIGR01398">
    <property type="entry name" value="FlhA"/>
    <property type="match status" value="1"/>
</dbReference>
<feature type="transmembrane region" description="Helical" evidence="7">
    <location>
        <begin position="186"/>
        <end position="206"/>
    </location>
</feature>
<keyword evidence="4 7" id="KW-0812">Transmembrane</keyword>
<evidence type="ECO:0000313" key="9">
    <source>
        <dbReference type="Proteomes" id="UP000005615"/>
    </source>
</evidence>
<proteinExistence type="inferred from homology"/>
<dbReference type="eggNOG" id="COG1298">
    <property type="taxonomic scope" value="Bacteria"/>
</dbReference>
<feature type="transmembrane region" description="Helical" evidence="7">
    <location>
        <begin position="218"/>
        <end position="245"/>
    </location>
</feature>
<gene>
    <name evidence="7" type="primary">flhA</name>
    <name evidence="8" type="ORF">IMCC3088_1509</name>
</gene>
<feature type="transmembrane region" description="Helical" evidence="7">
    <location>
        <begin position="94"/>
        <end position="117"/>
    </location>
</feature>
<feature type="transmembrane region" description="Helical" evidence="7">
    <location>
        <begin position="266"/>
        <end position="282"/>
    </location>
</feature>
<sequence length="684" mass="73459">MPLVVLLIIALLILPLPTLLLDVLFTVNIIVGLMLLMIAMNTKHPLEFSAFPSVLLIATLLRLGVNVASTRIVLVNGHNGTDAAGLVIESFGEFVIAGNYVVGFIIFMILMIINFIVVTKGAGRVSEVTARFTLDAMPGKQMAIDADLNAGMINQEEAKKRREDLSQEADFFGSMDGASKFVRGDAVAGLLILAINIIGGLLVGTTQHDLSLSDAGRIYVLLTIGDGLVAQIPTLLLSFATAILVTRVTTEQSTAEQAGSQMANENALFLAAAIILILGLIPGMPHGIFLPLAAITAGIGYYVRLQTQQQDQNKKDVQAQVTDDLEAKSSELSWDDLDQVDVVGIDIGYGLVPLANTQSGGQLLTRIKGVRKKLSAELGFLVQPIRIRDNLDLRPDSYQIILNGVARGIGDLRVGRLLAINSDGNVNTLKGENTVEPAFGLPAVWIEASQGDLARGMGFTVVDGPTTIATHLSVILKENAHELLGQDETQQLLDKVAINYPKLVSNLIPHTVPLSTVTQILQNLLAEGIPVKDMRSIIEALTVSKSGATDADTLTSEVRPKLGRMIVQPLLDSTGTLTVVTFAGDLENILENSFRQSNGNQVVLEPSLANSVLDALAENATQIQEKGATPVLVVSPQLRQWLARFVRTRVRDLHVISYTEIPEDQKIKVFGSIGGLNAIEGKRE</sequence>
<dbReference type="Pfam" id="PF00771">
    <property type="entry name" value="FHIPEP"/>
    <property type="match status" value="1"/>
</dbReference>
<dbReference type="AlphaFoldDB" id="F3L219"/>
<keyword evidence="8" id="KW-0966">Cell projection</keyword>
<dbReference type="GO" id="GO:0009306">
    <property type="term" value="P:protein secretion"/>
    <property type="evidence" value="ECO:0007669"/>
    <property type="project" value="InterPro"/>
</dbReference>
<dbReference type="PANTHER" id="PTHR30161:SF1">
    <property type="entry name" value="FLAGELLAR BIOSYNTHESIS PROTEIN FLHA-RELATED"/>
    <property type="match status" value="1"/>
</dbReference>
<dbReference type="EMBL" id="AEIG01000039">
    <property type="protein sequence ID" value="EGG29624.1"/>
    <property type="molecule type" value="Genomic_DNA"/>
</dbReference>
<keyword evidence="6 7" id="KW-0472">Membrane</keyword>
<name>F3L219_9GAMM</name>
<feature type="transmembrane region" description="Helical" evidence="7">
    <location>
        <begin position="54"/>
        <end position="74"/>
    </location>
</feature>
<evidence type="ECO:0000256" key="2">
    <source>
        <dbReference type="ARBA" id="ARBA00008835"/>
    </source>
</evidence>
<accession>F3L219</accession>
<evidence type="ECO:0000313" key="8">
    <source>
        <dbReference type="EMBL" id="EGG29624.1"/>
    </source>
</evidence>
<evidence type="ECO:0000256" key="6">
    <source>
        <dbReference type="ARBA" id="ARBA00023136"/>
    </source>
</evidence>
<dbReference type="STRING" id="2518989.IMCC3088_1509"/>
<dbReference type="Proteomes" id="UP000005615">
    <property type="component" value="Unassembled WGS sequence"/>
</dbReference>
<feature type="transmembrane region" description="Helical" evidence="7">
    <location>
        <begin position="25"/>
        <end position="42"/>
    </location>
</feature>
<keyword evidence="7" id="KW-1006">Bacterial flagellum protein export</keyword>
<protein>
    <recommendedName>
        <fullName evidence="7">Flagellar biosynthesis protein FlhA</fullName>
    </recommendedName>
</protein>
<comment type="function">
    <text evidence="7">Required for formation of the rod structure of the flagellar apparatus. Together with FliI and FliH, may constitute the export apparatus of flagellin.</text>
</comment>
<dbReference type="InterPro" id="IPR006301">
    <property type="entry name" value="FlhA"/>
</dbReference>
<organism evidence="8 9">
    <name type="scientific">Aequoribacter fuscus</name>
    <dbReference type="NCBI Taxonomy" id="2518989"/>
    <lineage>
        <taxon>Bacteria</taxon>
        <taxon>Pseudomonadati</taxon>
        <taxon>Pseudomonadota</taxon>
        <taxon>Gammaproteobacteria</taxon>
        <taxon>Cellvibrionales</taxon>
        <taxon>Halieaceae</taxon>
        <taxon>Aequoribacter</taxon>
    </lineage>
</organism>
<keyword evidence="7" id="KW-1005">Bacterial flagellum biogenesis</keyword>
<keyword evidence="9" id="KW-1185">Reference proteome</keyword>
<comment type="similarity">
    <text evidence="2 7">Belongs to the FHIPEP (flagella/HR/invasion proteins export pore) family.</text>
</comment>
<dbReference type="InterPro" id="IPR042196">
    <property type="entry name" value="FHIPEP_4"/>
</dbReference>
<keyword evidence="8" id="KW-0969">Cilium</keyword>
<evidence type="ECO:0000256" key="1">
    <source>
        <dbReference type="ARBA" id="ARBA00004651"/>
    </source>
</evidence>
<dbReference type="PIRSF" id="PIRSF005419">
    <property type="entry name" value="FlhA"/>
    <property type="match status" value="1"/>
</dbReference>
<dbReference type="PRINTS" id="PR00949">
    <property type="entry name" value="TYPE3IMAPROT"/>
</dbReference>
<dbReference type="PANTHER" id="PTHR30161">
    <property type="entry name" value="FLAGELLAR EXPORT PROTEIN, MEMBRANE FLHA SUBUNIT-RELATED"/>
    <property type="match status" value="1"/>
</dbReference>
<dbReference type="InterPro" id="IPR001712">
    <property type="entry name" value="T3SS_FHIPEP"/>
</dbReference>
<dbReference type="Gene3D" id="3.40.50.12790">
    <property type="entry name" value="FHIPEP family, domain 4"/>
    <property type="match status" value="1"/>
</dbReference>
<keyword evidence="3 7" id="KW-1003">Cell membrane</keyword>
<dbReference type="Gene3D" id="3.40.30.60">
    <property type="entry name" value="FHIPEP family, domain 1"/>
    <property type="match status" value="1"/>
</dbReference>
<evidence type="ECO:0000256" key="5">
    <source>
        <dbReference type="ARBA" id="ARBA00022989"/>
    </source>
</evidence>
<keyword evidence="7" id="KW-0653">Protein transport</keyword>
<evidence type="ECO:0000256" key="3">
    <source>
        <dbReference type="ARBA" id="ARBA00022475"/>
    </source>
</evidence>
<dbReference type="GO" id="GO:0005886">
    <property type="term" value="C:plasma membrane"/>
    <property type="evidence" value="ECO:0007669"/>
    <property type="project" value="UniProtKB-SubCell"/>
</dbReference>
<comment type="subcellular location">
    <subcellularLocation>
        <location evidence="1 7">Cell membrane</location>
        <topology evidence="1 7">Multi-pass membrane protein</topology>
    </subcellularLocation>
</comment>
<evidence type="ECO:0000256" key="7">
    <source>
        <dbReference type="RuleBase" id="RU364093"/>
    </source>
</evidence>
<reference evidence="8 9" key="1">
    <citation type="journal article" date="2011" name="J. Bacteriol.">
        <title>Genome sequence of strain IMCC3088, a proteorhodopsin-containing marine bacterium belonging to the OM60/NOR5 clade.</title>
        <authorList>
            <person name="Jang Y."/>
            <person name="Oh H.M."/>
            <person name="Kang I."/>
            <person name="Lee K."/>
            <person name="Yang S.J."/>
            <person name="Cho J.C."/>
        </authorList>
    </citation>
    <scope>NUCLEOTIDE SEQUENCE [LARGE SCALE GENOMIC DNA]</scope>
    <source>
        <strain evidence="8 9">IMCC3088</strain>
    </source>
</reference>
<dbReference type="GO" id="GO:0044780">
    <property type="term" value="P:bacterial-type flagellum assembly"/>
    <property type="evidence" value="ECO:0007669"/>
    <property type="project" value="InterPro"/>
</dbReference>
<evidence type="ECO:0000256" key="4">
    <source>
        <dbReference type="ARBA" id="ARBA00022692"/>
    </source>
</evidence>
<dbReference type="InterPro" id="IPR042193">
    <property type="entry name" value="FHIPEP_3"/>
</dbReference>